<comment type="caution">
    <text evidence="2">The sequence shown here is derived from an EMBL/GenBank/DDBJ whole genome shotgun (WGS) entry which is preliminary data.</text>
</comment>
<dbReference type="AlphaFoldDB" id="A0A4R4PLA2"/>
<organism evidence="2 3">
    <name type="scientific">Kribbella albertanoniae</name>
    <dbReference type="NCBI Taxonomy" id="1266829"/>
    <lineage>
        <taxon>Bacteria</taxon>
        <taxon>Bacillati</taxon>
        <taxon>Actinomycetota</taxon>
        <taxon>Actinomycetes</taxon>
        <taxon>Propionibacteriales</taxon>
        <taxon>Kribbellaceae</taxon>
        <taxon>Kribbella</taxon>
    </lineage>
</organism>
<evidence type="ECO:0000313" key="2">
    <source>
        <dbReference type="EMBL" id="TDC22897.1"/>
    </source>
</evidence>
<dbReference type="OrthoDB" id="9846944at2"/>
<dbReference type="RefSeq" id="WP_132412361.1">
    <property type="nucleotide sequence ID" value="NZ_SMKA01000178.1"/>
</dbReference>
<reference evidence="2 3" key="1">
    <citation type="submission" date="2019-03" db="EMBL/GenBank/DDBJ databases">
        <title>Draft genome sequences of novel Actinobacteria.</title>
        <authorList>
            <person name="Sahin N."/>
            <person name="Ay H."/>
            <person name="Saygin H."/>
        </authorList>
    </citation>
    <scope>NUCLEOTIDE SEQUENCE [LARGE SCALE GENOMIC DNA]</scope>
    <source>
        <strain evidence="2 3">JCM 30547</strain>
    </source>
</reference>
<dbReference type="Proteomes" id="UP000295075">
    <property type="component" value="Unassembled WGS sequence"/>
</dbReference>
<keyword evidence="3" id="KW-1185">Reference proteome</keyword>
<keyword evidence="1" id="KW-0732">Signal</keyword>
<proteinExistence type="predicted"/>
<evidence type="ECO:0008006" key="4">
    <source>
        <dbReference type="Google" id="ProtNLM"/>
    </source>
</evidence>
<evidence type="ECO:0000313" key="3">
    <source>
        <dbReference type="Proteomes" id="UP000295075"/>
    </source>
</evidence>
<sequence>MRRLLAAAVALGVLTTQLTSAVPATAAPGGRDCKTVSGTANLLVGKVPKRVGTYTHTVHFCWGWGANPADYWMLSAKRSTSWKVMADDKTCSMDFFAQWDGDPRKGHDQFKRVSTKMWESSMGYDFKRNYFRTIYDDDYDCDFRYQGQLVWRPRVIIQLKPKPHVRAEPVFPNE</sequence>
<name>A0A4R4PLA2_9ACTN</name>
<accession>A0A4R4PLA2</accession>
<protein>
    <recommendedName>
        <fullName evidence="4">DUF1036 domain-containing protein</fullName>
    </recommendedName>
</protein>
<evidence type="ECO:0000256" key="1">
    <source>
        <dbReference type="SAM" id="SignalP"/>
    </source>
</evidence>
<feature type="signal peptide" evidence="1">
    <location>
        <begin position="1"/>
        <end position="26"/>
    </location>
</feature>
<gene>
    <name evidence="2" type="ORF">E1261_29765</name>
</gene>
<dbReference type="EMBL" id="SMKA01000178">
    <property type="protein sequence ID" value="TDC22897.1"/>
    <property type="molecule type" value="Genomic_DNA"/>
</dbReference>
<feature type="chain" id="PRO_5020491990" description="DUF1036 domain-containing protein" evidence="1">
    <location>
        <begin position="27"/>
        <end position="174"/>
    </location>
</feature>